<protein>
    <submittedName>
        <fullName evidence="2">Uncharacterized protein</fullName>
    </submittedName>
</protein>
<dbReference type="Proteomes" id="UP000832011">
    <property type="component" value="Chromosome"/>
</dbReference>
<evidence type="ECO:0000256" key="1">
    <source>
        <dbReference type="SAM" id="Phobius"/>
    </source>
</evidence>
<organism evidence="2 3">
    <name type="scientific">Vitreoscilla massiliensis</name>
    <dbReference type="NCBI Taxonomy" id="1689272"/>
    <lineage>
        <taxon>Bacteria</taxon>
        <taxon>Pseudomonadati</taxon>
        <taxon>Pseudomonadota</taxon>
        <taxon>Betaproteobacteria</taxon>
        <taxon>Neisseriales</taxon>
        <taxon>Neisseriaceae</taxon>
        <taxon>Vitreoscilla</taxon>
    </lineage>
</organism>
<keyword evidence="1" id="KW-0812">Transmembrane</keyword>
<dbReference type="EMBL" id="CP091511">
    <property type="protein sequence ID" value="UOO88302.1"/>
    <property type="molecule type" value="Genomic_DNA"/>
</dbReference>
<proteinExistence type="predicted"/>
<sequence length="100" mass="11155">MDYHCCPECGLHHIQQRKTAQTVGQVLGAVGGIAVGMLFPFFGNKLPIPKLPQQVYQYITFAKTGSLVGGEIGMVIDEHLLNNCVCMACGHEFKQRRYWD</sequence>
<feature type="transmembrane region" description="Helical" evidence="1">
    <location>
        <begin position="23"/>
        <end position="42"/>
    </location>
</feature>
<accession>A0ABY4E4D8</accession>
<name>A0ABY4E4D8_9NEIS</name>
<keyword evidence="1" id="KW-1133">Transmembrane helix</keyword>
<evidence type="ECO:0000313" key="2">
    <source>
        <dbReference type="EMBL" id="UOO88302.1"/>
    </source>
</evidence>
<gene>
    <name evidence="2" type="ORF">LVJ82_12560</name>
</gene>
<keyword evidence="3" id="KW-1185">Reference proteome</keyword>
<dbReference type="RefSeq" id="WP_147645467.1">
    <property type="nucleotide sequence ID" value="NZ_CABKVG010000010.1"/>
</dbReference>
<evidence type="ECO:0000313" key="3">
    <source>
        <dbReference type="Proteomes" id="UP000832011"/>
    </source>
</evidence>
<keyword evidence="1" id="KW-0472">Membrane</keyword>
<reference evidence="2 3" key="1">
    <citation type="journal article" date="2022" name="Res Sq">
        <title>Evolution of multicellular longitudinally dividing oral cavity symbionts (Neisseriaceae).</title>
        <authorList>
            <person name="Nyongesa S."/>
            <person name="Weber P."/>
            <person name="Bernet E."/>
            <person name="Pullido F."/>
            <person name="Nieckarz M."/>
            <person name="Delaby M."/>
            <person name="Nieves C."/>
            <person name="Viehboeck T."/>
            <person name="Krause N."/>
            <person name="Rivera-Millot A."/>
            <person name="Nakamura A."/>
            <person name="Vischer N."/>
            <person name="VanNieuwenhze M."/>
            <person name="Brun Y."/>
            <person name="Cava F."/>
            <person name="Bulgheresi S."/>
            <person name="Veyrier F."/>
        </authorList>
    </citation>
    <scope>NUCLEOTIDE SEQUENCE [LARGE SCALE GENOMIC DNA]</scope>
    <source>
        <strain evidence="2 3">SN4</strain>
    </source>
</reference>